<keyword evidence="4" id="KW-1185">Reference proteome</keyword>
<dbReference type="RefSeq" id="WP_106988813.1">
    <property type="nucleotide sequence ID" value="NZ_DAWBWI010000255.1"/>
</dbReference>
<evidence type="ECO:0000259" key="1">
    <source>
        <dbReference type="PROSITE" id="PS51725"/>
    </source>
</evidence>
<gene>
    <name evidence="3" type="ORF">C7U55_12300</name>
    <name evidence="2" type="ORF">LJD69_11320</name>
</gene>
<dbReference type="InterPro" id="IPR050744">
    <property type="entry name" value="AI-2_Isomerase_LsrG"/>
</dbReference>
<reference evidence="4" key="1">
    <citation type="submission" date="2018-03" db="EMBL/GenBank/DDBJ databases">
        <title>Lachnoclostridium SNUG30370 gen.nov., sp.nov., isolated from human faeces.</title>
        <authorList>
            <person name="Seo B."/>
            <person name="Jeon K."/>
            <person name="Ko G."/>
        </authorList>
    </citation>
    <scope>NUCLEOTIDE SEQUENCE [LARGE SCALE GENOMIC DNA]</scope>
    <source>
        <strain evidence="4">SNUG30370</strain>
    </source>
</reference>
<reference evidence="2" key="3">
    <citation type="submission" date="2021-10" db="EMBL/GenBank/DDBJ databases">
        <title>Collection of gut derived symbiotic bacterial strains cultured from healthy donors.</title>
        <authorList>
            <person name="Lin H."/>
            <person name="Littmann E."/>
            <person name="Kohout C."/>
            <person name="Pamer E.G."/>
        </authorList>
    </citation>
    <scope>NUCLEOTIDE SEQUENCE</scope>
    <source>
        <strain evidence="2">DFI.4.48</strain>
    </source>
</reference>
<keyword evidence="3" id="KW-0560">Oxidoreductase</keyword>
<evidence type="ECO:0000313" key="4">
    <source>
        <dbReference type="Proteomes" id="UP000241201"/>
    </source>
</evidence>
<organism evidence="3 4">
    <name type="scientific">Faecalibacillus faecis</name>
    <dbReference type="NCBI Taxonomy" id="1982628"/>
    <lineage>
        <taxon>Bacteria</taxon>
        <taxon>Bacillati</taxon>
        <taxon>Bacillota</taxon>
        <taxon>Erysipelotrichia</taxon>
        <taxon>Erysipelotrichales</taxon>
        <taxon>Coprobacillaceae</taxon>
        <taxon>Faecalibacillus</taxon>
    </lineage>
</organism>
<dbReference type="PANTHER" id="PTHR33336:SF15">
    <property type="entry name" value="ABM DOMAIN-CONTAINING PROTEIN"/>
    <property type="match status" value="1"/>
</dbReference>
<dbReference type="EMBL" id="JAJDKZ010000039">
    <property type="protein sequence ID" value="MCB8611180.1"/>
    <property type="molecule type" value="Genomic_DNA"/>
</dbReference>
<protein>
    <submittedName>
        <fullName evidence="3">Antibiotic biosynthesis monooxygenase</fullName>
    </submittedName>
</protein>
<sequence>MIKIVAENYIKEEHQKEFLKLTKELIILSREEAGNISYHLYQDIQDPSHYTFVEEWQNQEAIDLHNQTKHFTTIVPQIKSFTSKPSRAVKYKEVQ</sequence>
<evidence type="ECO:0000313" key="2">
    <source>
        <dbReference type="EMBL" id="MCB8611180.1"/>
    </source>
</evidence>
<dbReference type="Proteomes" id="UP000241201">
    <property type="component" value="Unassembled WGS sequence"/>
</dbReference>
<evidence type="ECO:0000313" key="3">
    <source>
        <dbReference type="EMBL" id="PST35893.1"/>
    </source>
</evidence>
<dbReference type="GO" id="GO:0004497">
    <property type="term" value="F:monooxygenase activity"/>
    <property type="evidence" value="ECO:0007669"/>
    <property type="project" value="UniProtKB-KW"/>
</dbReference>
<feature type="domain" description="ABM" evidence="1">
    <location>
        <begin position="2"/>
        <end position="90"/>
    </location>
</feature>
<accession>A0A2T3FKV2</accession>
<proteinExistence type="predicted"/>
<dbReference type="Gene3D" id="3.30.70.100">
    <property type="match status" value="1"/>
</dbReference>
<dbReference type="InterPro" id="IPR011008">
    <property type="entry name" value="Dimeric_a/b-barrel"/>
</dbReference>
<dbReference type="AlphaFoldDB" id="A0A2T3FKV2"/>
<dbReference type="InterPro" id="IPR007138">
    <property type="entry name" value="ABM_dom"/>
</dbReference>
<dbReference type="PROSITE" id="PS51725">
    <property type="entry name" value="ABM"/>
    <property type="match status" value="1"/>
</dbReference>
<name>A0A2T3FKV2_9FIRM</name>
<dbReference type="GeneID" id="77471863"/>
<keyword evidence="3" id="KW-0503">Monooxygenase</keyword>
<dbReference type="SUPFAM" id="SSF54909">
    <property type="entry name" value="Dimeric alpha+beta barrel"/>
    <property type="match status" value="1"/>
</dbReference>
<reference evidence="3" key="2">
    <citation type="journal article" date="2019" name="Int. J. Syst. Evol. Microbiol.">
        <title>Faecalibacillus intestinalis gen. nov., sp. nov. and Faecalibacillus faecis sp. nov., isolated from human faeces.</title>
        <authorList>
            <person name="Seo B."/>
            <person name="Jeon K."/>
            <person name="Baek I."/>
            <person name="Lee Y.M."/>
            <person name="Baek K."/>
            <person name="Ko G."/>
        </authorList>
    </citation>
    <scope>NUCLEOTIDE SEQUENCE</scope>
    <source>
        <strain evidence="3">SNUG30370</strain>
    </source>
</reference>
<dbReference type="PANTHER" id="PTHR33336">
    <property type="entry name" value="QUINOL MONOOXYGENASE YGIN-RELATED"/>
    <property type="match status" value="1"/>
</dbReference>
<dbReference type="Proteomes" id="UP001198439">
    <property type="component" value="Unassembled WGS sequence"/>
</dbReference>
<dbReference type="EMBL" id="PYLP01000026">
    <property type="protein sequence ID" value="PST35893.1"/>
    <property type="molecule type" value="Genomic_DNA"/>
</dbReference>
<comment type="caution">
    <text evidence="3">The sequence shown here is derived from an EMBL/GenBank/DDBJ whole genome shotgun (WGS) entry which is preliminary data.</text>
</comment>
<dbReference type="Pfam" id="PF03992">
    <property type="entry name" value="ABM"/>
    <property type="match status" value="1"/>
</dbReference>